<dbReference type="SUPFAM" id="SSF53335">
    <property type="entry name" value="S-adenosyl-L-methionine-dependent methyltransferases"/>
    <property type="match status" value="1"/>
</dbReference>
<protein>
    <submittedName>
        <fullName evidence="4">Methyltransferase domain protein</fullName>
    </submittedName>
</protein>
<dbReference type="EMBL" id="AEVN01000012">
    <property type="protein sequence ID" value="EFY05644.1"/>
    <property type="molecule type" value="Genomic_DNA"/>
</dbReference>
<evidence type="ECO:0000256" key="2">
    <source>
        <dbReference type="ARBA" id="ARBA00022679"/>
    </source>
</evidence>
<accession>E8LBX9</accession>
<dbReference type="Pfam" id="PF13649">
    <property type="entry name" value="Methyltransf_25"/>
    <property type="match status" value="1"/>
</dbReference>
<dbReference type="InterPro" id="IPR041698">
    <property type="entry name" value="Methyltransf_25"/>
</dbReference>
<reference evidence="4 5" key="1">
    <citation type="submission" date="2011-01" db="EMBL/GenBank/DDBJ databases">
        <authorList>
            <person name="Weinstock G."/>
            <person name="Sodergren E."/>
            <person name="Clifton S."/>
            <person name="Fulton L."/>
            <person name="Fulton B."/>
            <person name="Courtney L."/>
            <person name="Fronick C."/>
            <person name="Harrison M."/>
            <person name="Strong C."/>
            <person name="Farmer C."/>
            <person name="Delahaunty K."/>
            <person name="Markovic C."/>
            <person name="Hall O."/>
            <person name="Minx P."/>
            <person name="Tomlinson C."/>
            <person name="Mitreva M."/>
            <person name="Hou S."/>
            <person name="Chen J."/>
            <person name="Wollam A."/>
            <person name="Pepin K.H."/>
            <person name="Johnson M."/>
            <person name="Bhonagiri V."/>
            <person name="Zhang X."/>
            <person name="Suruliraj S."/>
            <person name="Warren W."/>
            <person name="Chinwalla A."/>
            <person name="Mardis E.R."/>
            <person name="Wilson R.K."/>
        </authorList>
    </citation>
    <scope>NUCLEOTIDE SEQUENCE [LARGE SCALE GENOMIC DNA]</scope>
    <source>
        <strain evidence="4 5">YIT 12067</strain>
    </source>
</reference>
<name>E8LBX9_9FIRM</name>
<evidence type="ECO:0000259" key="3">
    <source>
        <dbReference type="Pfam" id="PF13649"/>
    </source>
</evidence>
<dbReference type="Proteomes" id="UP000004923">
    <property type="component" value="Unassembled WGS sequence"/>
</dbReference>
<gene>
    <name evidence="4" type="ORF">HMPREF9443_00342</name>
</gene>
<organism evidence="4 5">
    <name type="scientific">Phascolarctobacterium succinatutens YIT 12067</name>
    <dbReference type="NCBI Taxonomy" id="626939"/>
    <lineage>
        <taxon>Bacteria</taxon>
        <taxon>Bacillati</taxon>
        <taxon>Bacillota</taxon>
        <taxon>Negativicutes</taxon>
        <taxon>Acidaminococcales</taxon>
        <taxon>Acidaminococcaceae</taxon>
        <taxon>Phascolarctobacterium</taxon>
    </lineage>
</organism>
<dbReference type="AlphaFoldDB" id="E8LBX9"/>
<keyword evidence="2 4" id="KW-0808">Transferase</keyword>
<dbReference type="Gene3D" id="3.40.50.150">
    <property type="entry name" value="Vaccinia Virus protein VP39"/>
    <property type="match status" value="1"/>
</dbReference>
<dbReference type="GO" id="GO:0032259">
    <property type="term" value="P:methylation"/>
    <property type="evidence" value="ECO:0007669"/>
    <property type="project" value="UniProtKB-KW"/>
</dbReference>
<dbReference type="CDD" id="cd02440">
    <property type="entry name" value="AdoMet_MTases"/>
    <property type="match status" value="1"/>
</dbReference>
<dbReference type="eggNOG" id="COG2227">
    <property type="taxonomic scope" value="Bacteria"/>
</dbReference>
<dbReference type="InterPro" id="IPR029063">
    <property type="entry name" value="SAM-dependent_MTases_sf"/>
</dbReference>
<comment type="caution">
    <text evidence="4">The sequence shown here is derived from an EMBL/GenBank/DDBJ whole genome shotgun (WGS) entry which is preliminary data.</text>
</comment>
<evidence type="ECO:0000256" key="1">
    <source>
        <dbReference type="ARBA" id="ARBA00022603"/>
    </source>
</evidence>
<keyword evidence="5" id="KW-1185">Reference proteome</keyword>
<evidence type="ECO:0000313" key="4">
    <source>
        <dbReference type="EMBL" id="EFY05644.1"/>
    </source>
</evidence>
<proteinExistence type="predicted"/>
<dbReference type="PANTHER" id="PTHR43861:SF1">
    <property type="entry name" value="TRANS-ACONITATE 2-METHYLTRANSFERASE"/>
    <property type="match status" value="1"/>
</dbReference>
<feature type="domain" description="Methyltransferase" evidence="3">
    <location>
        <begin position="49"/>
        <end position="137"/>
    </location>
</feature>
<keyword evidence="1 4" id="KW-0489">Methyltransferase</keyword>
<sequence length="206" mass="23180">MRINTIMTDNHTLSYYNARAQEFVQGTVAVNFHITQDSFLAQLEKGASILDFGCGSGRDTKYFLERGFAVEATDGSAELCKLASEYTGISVKQLLFDELEAVEKYDGIWACASILHLEWADLVVVMQKMVRALKGEGVIYTSFKYGQFSGERNGRFFTDLDEEGLARLLKEVGGLVVKELWITGDVRPGRGEEKWLNVLLTKQRCR</sequence>
<dbReference type="PANTHER" id="PTHR43861">
    <property type="entry name" value="TRANS-ACONITATE 2-METHYLTRANSFERASE-RELATED"/>
    <property type="match status" value="1"/>
</dbReference>
<dbReference type="GO" id="GO:0008168">
    <property type="term" value="F:methyltransferase activity"/>
    <property type="evidence" value="ECO:0007669"/>
    <property type="project" value="UniProtKB-KW"/>
</dbReference>
<dbReference type="HOGENOM" id="CLU_057823_2_1_9"/>
<evidence type="ECO:0000313" key="5">
    <source>
        <dbReference type="Proteomes" id="UP000004923"/>
    </source>
</evidence>